<dbReference type="Pfam" id="PF13487">
    <property type="entry name" value="HD_5"/>
    <property type="match status" value="1"/>
</dbReference>
<feature type="modified residue" description="4-aspartylphosphate" evidence="1">
    <location>
        <position position="53"/>
    </location>
</feature>
<reference evidence="5 6" key="1">
    <citation type="submission" date="2019-08" db="EMBL/GenBank/DDBJ databases">
        <authorList>
            <person name="Karlyshev A.V."/>
        </authorList>
    </citation>
    <scope>NUCLEOTIDE SEQUENCE [LARGE SCALE GENOMIC DNA]</scope>
    <source>
        <strain evidence="5 6">Alg18-2.2</strain>
    </source>
</reference>
<dbReference type="InterPro" id="IPR003607">
    <property type="entry name" value="HD/PDEase_dom"/>
</dbReference>
<dbReference type="GO" id="GO:0000160">
    <property type="term" value="P:phosphorelay signal transduction system"/>
    <property type="evidence" value="ECO:0007669"/>
    <property type="project" value="InterPro"/>
</dbReference>
<dbReference type="CDD" id="cd00077">
    <property type="entry name" value="HDc"/>
    <property type="match status" value="1"/>
</dbReference>
<dbReference type="InterPro" id="IPR011006">
    <property type="entry name" value="CheY-like_superfamily"/>
</dbReference>
<name>A0A5C8KYS3_9GAMM</name>
<evidence type="ECO:0000256" key="1">
    <source>
        <dbReference type="PROSITE-ProRule" id="PRU00169"/>
    </source>
</evidence>
<comment type="caution">
    <text evidence="5">The sequence shown here is derived from an EMBL/GenBank/DDBJ whole genome shotgun (WGS) entry which is preliminary data.</text>
</comment>
<keyword evidence="6" id="KW-1185">Reference proteome</keyword>
<dbReference type="InterPro" id="IPR037522">
    <property type="entry name" value="HD_GYP_dom"/>
</dbReference>
<feature type="coiled-coil region" evidence="2">
    <location>
        <begin position="119"/>
        <end position="153"/>
    </location>
</feature>
<dbReference type="EMBL" id="VRTS01000003">
    <property type="protein sequence ID" value="TXK64425.1"/>
    <property type="molecule type" value="Genomic_DNA"/>
</dbReference>
<accession>A0A5C8KYS3</accession>
<proteinExistence type="predicted"/>
<feature type="domain" description="Response regulatory" evidence="3">
    <location>
        <begin position="2"/>
        <end position="120"/>
    </location>
</feature>
<dbReference type="GO" id="GO:0008081">
    <property type="term" value="F:phosphoric diester hydrolase activity"/>
    <property type="evidence" value="ECO:0007669"/>
    <property type="project" value="UniProtKB-ARBA"/>
</dbReference>
<evidence type="ECO:0000259" key="4">
    <source>
        <dbReference type="PROSITE" id="PS51832"/>
    </source>
</evidence>
<organism evidence="5 6">
    <name type="scientific">Alkalisalibacterium limincola</name>
    <dbReference type="NCBI Taxonomy" id="2699169"/>
    <lineage>
        <taxon>Bacteria</taxon>
        <taxon>Pseudomonadati</taxon>
        <taxon>Pseudomonadota</taxon>
        <taxon>Gammaproteobacteria</taxon>
        <taxon>Lysobacterales</taxon>
        <taxon>Lysobacteraceae</taxon>
        <taxon>Alkalisalibacterium</taxon>
    </lineage>
</organism>
<protein>
    <submittedName>
        <fullName evidence="5">Response regulator</fullName>
    </submittedName>
</protein>
<feature type="domain" description="HD-GYP" evidence="4">
    <location>
        <begin position="147"/>
        <end position="344"/>
    </location>
</feature>
<sequence>MNVLIVDDQPSQRSMLRHLLEDISPELKVTDFGDPVQALLWSQKTPTDLLLLDYRMPKMDGLEFARRFRRPLSQRDVPIVLITVVGDEPVRNAALEAGVSDFLVKPVRPRELRTRCKNLLALRQHQESLKTRARSLERQLLSSMHELDEREREILTRLAQAAARREGGGGATLERMSRYAGLVAEAMNLSDDEVRVIELAAPLHDIGMIGLPDSILLKPGPLDEDERALMQTHTRVGHDILKGSTSRFVQTGASIALSHHERWDGGGYPEGLAGEGIPLAARVAAVADVLDALSSKRSWRDAFPIEEAFEQVLAGAGTAFDPTAVEALARRRAQVREVYEFFSGERG</sequence>
<dbReference type="PROSITE" id="PS51832">
    <property type="entry name" value="HD_GYP"/>
    <property type="match status" value="1"/>
</dbReference>
<keyword evidence="1" id="KW-0597">Phosphoprotein</keyword>
<dbReference type="Gene3D" id="3.40.50.2300">
    <property type="match status" value="1"/>
</dbReference>
<dbReference type="Proteomes" id="UP000321248">
    <property type="component" value="Unassembled WGS sequence"/>
</dbReference>
<dbReference type="Pfam" id="PF00072">
    <property type="entry name" value="Response_reg"/>
    <property type="match status" value="1"/>
</dbReference>
<dbReference type="CDD" id="cd17551">
    <property type="entry name" value="REC_RpfG-like"/>
    <property type="match status" value="1"/>
</dbReference>
<dbReference type="InterPro" id="IPR001789">
    <property type="entry name" value="Sig_transdc_resp-reg_receiver"/>
</dbReference>
<evidence type="ECO:0000259" key="3">
    <source>
        <dbReference type="PROSITE" id="PS50110"/>
    </source>
</evidence>
<dbReference type="SUPFAM" id="SSF109604">
    <property type="entry name" value="HD-domain/PDEase-like"/>
    <property type="match status" value="1"/>
</dbReference>
<evidence type="ECO:0000313" key="6">
    <source>
        <dbReference type="Proteomes" id="UP000321248"/>
    </source>
</evidence>
<dbReference type="Gene3D" id="1.10.3210.10">
    <property type="entry name" value="Hypothetical protein af1432"/>
    <property type="match status" value="1"/>
</dbReference>
<dbReference type="OrthoDB" id="9802066at2"/>
<evidence type="ECO:0000313" key="5">
    <source>
        <dbReference type="EMBL" id="TXK64425.1"/>
    </source>
</evidence>
<dbReference type="PANTHER" id="PTHR45228">
    <property type="entry name" value="CYCLIC DI-GMP PHOSPHODIESTERASE TM_0186-RELATED"/>
    <property type="match status" value="1"/>
</dbReference>
<dbReference type="InterPro" id="IPR052020">
    <property type="entry name" value="Cyclic_di-GMP/3'3'-cGAMP_PDE"/>
</dbReference>
<keyword evidence="2" id="KW-0175">Coiled coil</keyword>
<dbReference type="PROSITE" id="PS50110">
    <property type="entry name" value="RESPONSE_REGULATORY"/>
    <property type="match status" value="1"/>
</dbReference>
<dbReference type="AlphaFoldDB" id="A0A5C8KYS3"/>
<evidence type="ECO:0000256" key="2">
    <source>
        <dbReference type="SAM" id="Coils"/>
    </source>
</evidence>
<dbReference type="PANTHER" id="PTHR45228:SF1">
    <property type="entry name" value="CYCLIC DI-GMP PHOSPHODIESTERASE TM_0186"/>
    <property type="match status" value="1"/>
</dbReference>
<dbReference type="SMART" id="SM00448">
    <property type="entry name" value="REC"/>
    <property type="match status" value="1"/>
</dbReference>
<dbReference type="SUPFAM" id="SSF52172">
    <property type="entry name" value="CheY-like"/>
    <property type="match status" value="1"/>
</dbReference>
<gene>
    <name evidence="5" type="ORF">FU658_05905</name>
</gene>